<accession>K0KJM5</accession>
<feature type="compositionally biased region" description="Basic and acidic residues" evidence="2">
    <location>
        <begin position="406"/>
        <end position="418"/>
    </location>
</feature>
<dbReference type="Gene3D" id="3.40.50.300">
    <property type="entry name" value="P-loop containing nucleotide triphosphate hydrolases"/>
    <property type="match status" value="2"/>
</dbReference>
<dbReference type="CDD" id="cd18808">
    <property type="entry name" value="SF1_C_Upf1"/>
    <property type="match status" value="1"/>
</dbReference>
<dbReference type="STRING" id="1206466.K0KJM5"/>
<evidence type="ECO:0000313" key="5">
    <source>
        <dbReference type="Proteomes" id="UP000009328"/>
    </source>
</evidence>
<dbReference type="PANTHER" id="PTHR10887:SF317">
    <property type="entry name" value="ATP-DEPENDENT RNA HELICASE ECM32-RELATED"/>
    <property type="match status" value="1"/>
</dbReference>
<sequence>MAGFVCNECSFYSEGLEMVKHLKSTNHDSVKCFETQETLACEICDDSNINCLTVTIAEGMLLICGNCLINEGITPSHRSTLKNNDILESFEDYVKYRGLCCVFRCSKTDLSIYPPDLQYAVCDGCATIGNDYDDEQVKIRKDSKESLEKSLGKPKTRDNARDSQNEETQKVQEVIPESELNFIEKELVIQEKIPDLVTENGDGELMCCTCSFVSKGPEMIQHLNQQEHLYIMYLDSKKVLACEMCQQANINELTMSKFDQGELLMTCKKCLTRSGLKPFVKYNLNNKGIFVEVDEYYNVLDMHHNFQPTKEQRDQDISELISKFKDLSLYGKESQSNVKSRYLTQLLNTRRKVIKASKNTSKELKNPPKISENNENSINKESIKLTELTNPLKKIESPTESNNKSKNNESSEEYEHKSKYQKAKPKLSYESLGRYYKEMCYNLYLEESIETAPMTNFITEWYPGFPNRVTLFIPYTDDIDKLIYSKFRQIRDTPFSKHQSIFLVTAENGKSILWESFVMRLKLIRENNIKIQIELTLQLQSWNNSKTFMDLNIISFTPASPPTSRIITSMTNQNNPFFQNMLLGKNLLNQTNKTLRPLKYPTTTKLNNPQLIAINQVLDNPITILQGPPGTGKTSTINELILQLVKDTYPILVVAASNVAIDNIAEKLMKNKDLEILRILSTAKESEYNERHHLNPICLHRKVFDNLPTEKQDLYLDFKMDRRQINKNEFFALTKLQIKETDKLVNSAKVILTTTITAGGPHLRHLDKIPILIMDESTQSNEASTLVPLSLKGLEKILLVGDEKQLSSFNDIPYLEQSLFERVLKNGTYFNPNMLQIQYRMNPKISKFPNIKFYENKLIDGVTEQDRTTFGIPPLLFIDYGDHYKETQSLKNPIKFLINSGNISSYQNIGEANLILKLIYELNHKGGINLKDIGIITPYSSQRDIIAQLIRNDRKINPNFEKIQEEIDDDFNHSNNSQFKKPSSIKTICGLMISSIDAFQGREKNHIIFSCVRSNEFNKIGFVKDLRRLNVALTRAKNSLTIVGNKSCMKQGDSVWNDLINHLETNHCIRTLKPSEL</sequence>
<feature type="domain" description="AAA+ ATPase" evidence="3">
    <location>
        <begin position="619"/>
        <end position="825"/>
    </location>
</feature>
<dbReference type="EMBL" id="CAIF01000040">
    <property type="protein sequence ID" value="CCH42332.1"/>
    <property type="molecule type" value="Genomic_DNA"/>
</dbReference>
<dbReference type="Pfam" id="PF13087">
    <property type="entry name" value="AAA_12"/>
    <property type="match status" value="1"/>
</dbReference>
<comment type="caution">
    <text evidence="4">The sequence shown here is derived from an EMBL/GenBank/DDBJ whole genome shotgun (WGS) entry which is preliminary data.</text>
</comment>
<name>K0KJM5_WICCF</name>
<keyword evidence="1" id="KW-0067">ATP-binding</keyword>
<dbReference type="InParanoid" id="K0KJM5"/>
<dbReference type="GO" id="GO:0005737">
    <property type="term" value="C:cytoplasm"/>
    <property type="evidence" value="ECO:0007669"/>
    <property type="project" value="TreeGrafter"/>
</dbReference>
<dbReference type="InterPro" id="IPR041677">
    <property type="entry name" value="DNA2/NAM7_AAA_11"/>
</dbReference>
<dbReference type="InterPro" id="IPR041679">
    <property type="entry name" value="DNA2/NAM7-like_C"/>
</dbReference>
<dbReference type="eggNOG" id="KOG1802">
    <property type="taxonomic scope" value="Eukaryota"/>
</dbReference>
<organism evidence="4 5">
    <name type="scientific">Wickerhamomyces ciferrii (strain ATCC 14091 / BCRC 22168 / CBS 111 / JCM 3599 / NBRC 0793 / NRRL Y-1031 F-60-10)</name>
    <name type="common">Yeast</name>
    <name type="synonym">Pichia ciferrii</name>
    <dbReference type="NCBI Taxonomy" id="1206466"/>
    <lineage>
        <taxon>Eukaryota</taxon>
        <taxon>Fungi</taxon>
        <taxon>Dikarya</taxon>
        <taxon>Ascomycota</taxon>
        <taxon>Saccharomycotina</taxon>
        <taxon>Saccharomycetes</taxon>
        <taxon>Phaffomycetales</taxon>
        <taxon>Wickerhamomycetaceae</taxon>
        <taxon>Wickerhamomyces</taxon>
    </lineage>
</organism>
<keyword evidence="1" id="KW-0347">Helicase</keyword>
<dbReference type="GO" id="GO:0000184">
    <property type="term" value="P:nuclear-transcribed mRNA catabolic process, nonsense-mediated decay"/>
    <property type="evidence" value="ECO:0007669"/>
    <property type="project" value="TreeGrafter"/>
</dbReference>
<evidence type="ECO:0000256" key="1">
    <source>
        <dbReference type="ARBA" id="ARBA00022806"/>
    </source>
</evidence>
<dbReference type="InterPro" id="IPR045055">
    <property type="entry name" value="DNA2/NAM7-like"/>
</dbReference>
<keyword evidence="5" id="KW-1185">Reference proteome</keyword>
<dbReference type="InterPro" id="IPR003593">
    <property type="entry name" value="AAA+_ATPase"/>
</dbReference>
<reference evidence="4 5" key="1">
    <citation type="journal article" date="2012" name="Eukaryot. Cell">
        <title>Draft genome sequence of Wickerhamomyces ciferrii NRRL Y-1031 F-60-10.</title>
        <authorList>
            <person name="Schneider J."/>
            <person name="Andrea H."/>
            <person name="Blom J."/>
            <person name="Jaenicke S."/>
            <person name="Ruckert C."/>
            <person name="Schorsch C."/>
            <person name="Szczepanowski R."/>
            <person name="Farwick M."/>
            <person name="Goesmann A."/>
            <person name="Puhler A."/>
            <person name="Schaffer S."/>
            <person name="Tauch A."/>
            <person name="Kohler T."/>
            <person name="Brinkrolf K."/>
        </authorList>
    </citation>
    <scope>NUCLEOTIDE SEQUENCE [LARGE SCALE GENOMIC DNA]</scope>
    <source>
        <strain evidence="5">ATCC 14091 / BCRC 22168 / CBS 111 / JCM 3599 / NBRC 0793 / NRRL Y-1031 F-60-10</strain>
    </source>
</reference>
<dbReference type="Proteomes" id="UP000009328">
    <property type="component" value="Unassembled WGS sequence"/>
</dbReference>
<dbReference type="InterPro" id="IPR027417">
    <property type="entry name" value="P-loop_NTPase"/>
</dbReference>
<feature type="region of interest" description="Disordered" evidence="2">
    <location>
        <begin position="357"/>
        <end position="420"/>
    </location>
</feature>
<evidence type="ECO:0000259" key="3">
    <source>
        <dbReference type="SMART" id="SM00382"/>
    </source>
</evidence>
<dbReference type="HOGENOM" id="CLU_010015_0_0_1"/>
<dbReference type="SMART" id="SM00382">
    <property type="entry name" value="AAA"/>
    <property type="match status" value="1"/>
</dbReference>
<dbReference type="GO" id="GO:0003724">
    <property type="term" value="F:RNA helicase activity"/>
    <property type="evidence" value="ECO:0007669"/>
    <property type="project" value="TreeGrafter"/>
</dbReference>
<keyword evidence="1" id="KW-0547">Nucleotide-binding</keyword>
<dbReference type="GO" id="GO:0003678">
    <property type="term" value="F:DNA helicase activity"/>
    <property type="evidence" value="ECO:0007669"/>
    <property type="project" value="UniProtKB-ARBA"/>
</dbReference>
<evidence type="ECO:0000313" key="4">
    <source>
        <dbReference type="EMBL" id="CCH42332.1"/>
    </source>
</evidence>
<proteinExistence type="predicted"/>
<keyword evidence="4" id="KW-0378">Hydrolase</keyword>
<dbReference type="EC" id="3.6.1.-" evidence="4"/>
<dbReference type="SUPFAM" id="SSF52540">
    <property type="entry name" value="P-loop containing nucleoside triphosphate hydrolases"/>
    <property type="match status" value="1"/>
</dbReference>
<feature type="region of interest" description="Disordered" evidence="2">
    <location>
        <begin position="143"/>
        <end position="172"/>
    </location>
</feature>
<dbReference type="AlphaFoldDB" id="K0KJM5"/>
<dbReference type="InterPro" id="IPR047187">
    <property type="entry name" value="SF1_C_Upf1"/>
</dbReference>
<evidence type="ECO:0000256" key="2">
    <source>
        <dbReference type="SAM" id="MobiDB-lite"/>
    </source>
</evidence>
<dbReference type="GO" id="GO:0016787">
    <property type="term" value="F:hydrolase activity"/>
    <property type="evidence" value="ECO:0007669"/>
    <property type="project" value="UniProtKB-KW"/>
</dbReference>
<dbReference type="Pfam" id="PF13086">
    <property type="entry name" value="AAA_11"/>
    <property type="match status" value="2"/>
</dbReference>
<protein>
    <submittedName>
        <fullName evidence="4">Regulator of nonsense transcripts 1</fullName>
        <ecNumber evidence="4">3.6.1.-</ecNumber>
    </submittedName>
</protein>
<dbReference type="PANTHER" id="PTHR10887">
    <property type="entry name" value="DNA2/NAM7 HELICASE FAMILY"/>
    <property type="match status" value="1"/>
</dbReference>
<gene>
    <name evidence="4" type="ORF">BN7_1876</name>
</gene>
<feature type="compositionally biased region" description="Low complexity" evidence="2">
    <location>
        <begin position="369"/>
        <end position="380"/>
    </location>
</feature>
<feature type="compositionally biased region" description="Basic and acidic residues" evidence="2">
    <location>
        <begin position="143"/>
        <end position="170"/>
    </location>
</feature>